<keyword evidence="1" id="KW-0812">Transmembrane</keyword>
<sequence length="131" mass="14178">MRKCPYCAEEIKEEAIKCKHCGSDVGGVAVTTIESPKPTIMDDGIVYILLGVVVLIGSVITAILAPILGVVGIILGIVLIAAGTNPTRTVNCPKCSGKVMILKDRVKTKCRSCQTEYNVKWTEREKVELPY</sequence>
<evidence type="ECO:0000313" key="3">
    <source>
        <dbReference type="EMBL" id="GIQ63552.1"/>
    </source>
</evidence>
<proteinExistence type="predicted"/>
<keyword evidence="1" id="KW-0472">Membrane</keyword>
<keyword evidence="4" id="KW-1185">Reference proteome</keyword>
<gene>
    <name evidence="3" type="ORF">PACILC2_21200</name>
</gene>
<protein>
    <recommendedName>
        <fullName evidence="2">Putative zinc-ribbon domain-containing protein</fullName>
    </recommendedName>
</protein>
<dbReference type="Proteomes" id="UP000680304">
    <property type="component" value="Unassembled WGS sequence"/>
</dbReference>
<organism evidence="3 4">
    <name type="scientific">Paenibacillus cisolokensis</name>
    <dbReference type="NCBI Taxonomy" id="1658519"/>
    <lineage>
        <taxon>Bacteria</taxon>
        <taxon>Bacillati</taxon>
        <taxon>Bacillota</taxon>
        <taxon>Bacilli</taxon>
        <taxon>Bacillales</taxon>
        <taxon>Paenibacillaceae</taxon>
        <taxon>Paenibacillus</taxon>
    </lineage>
</organism>
<evidence type="ECO:0000259" key="2">
    <source>
        <dbReference type="Pfam" id="PF13248"/>
    </source>
</evidence>
<evidence type="ECO:0000313" key="4">
    <source>
        <dbReference type="Proteomes" id="UP000680304"/>
    </source>
</evidence>
<reference evidence="3 4" key="1">
    <citation type="submission" date="2021-04" db="EMBL/GenBank/DDBJ databases">
        <title>Draft genome sequence of Paenibacillus cisolokensis, LC2-13A.</title>
        <authorList>
            <person name="Uke A."/>
            <person name="Chhe C."/>
            <person name="Baramee S."/>
            <person name="Kosugi A."/>
        </authorList>
    </citation>
    <scope>NUCLEOTIDE SEQUENCE [LARGE SCALE GENOMIC DNA]</scope>
    <source>
        <strain evidence="3 4">LC2-13A</strain>
    </source>
</reference>
<keyword evidence="1" id="KW-1133">Transmembrane helix</keyword>
<name>A0ABQ4N5W9_9BACL</name>
<dbReference type="RefSeq" id="WP_213528665.1">
    <property type="nucleotide sequence ID" value="NZ_BOVJ01000065.1"/>
</dbReference>
<feature type="transmembrane region" description="Helical" evidence="1">
    <location>
        <begin position="45"/>
        <end position="78"/>
    </location>
</feature>
<accession>A0ABQ4N5W9</accession>
<dbReference type="Pfam" id="PF13248">
    <property type="entry name" value="Zn_ribbon_3"/>
    <property type="match status" value="1"/>
</dbReference>
<comment type="caution">
    <text evidence="3">The sequence shown here is derived from an EMBL/GenBank/DDBJ whole genome shotgun (WGS) entry which is preliminary data.</text>
</comment>
<dbReference type="EMBL" id="BOVJ01000065">
    <property type="protein sequence ID" value="GIQ63552.1"/>
    <property type="molecule type" value="Genomic_DNA"/>
</dbReference>
<dbReference type="InterPro" id="IPR059113">
    <property type="entry name" value="Znf_ribbon"/>
</dbReference>
<evidence type="ECO:0000256" key="1">
    <source>
        <dbReference type="SAM" id="Phobius"/>
    </source>
</evidence>
<feature type="domain" description="Putative zinc-ribbon" evidence="2">
    <location>
        <begin position="1"/>
        <end position="24"/>
    </location>
</feature>